<name>A0A2W5BDT5_9CORY</name>
<proteinExistence type="predicted"/>
<keyword evidence="1" id="KW-0472">Membrane</keyword>
<feature type="transmembrane region" description="Helical" evidence="1">
    <location>
        <begin position="62"/>
        <end position="84"/>
    </location>
</feature>
<dbReference type="Proteomes" id="UP000249451">
    <property type="component" value="Unassembled WGS sequence"/>
</dbReference>
<keyword evidence="1" id="KW-0812">Transmembrane</keyword>
<dbReference type="EMBL" id="QFNY01000007">
    <property type="protein sequence ID" value="PZP03614.1"/>
    <property type="molecule type" value="Genomic_DNA"/>
</dbReference>
<protein>
    <submittedName>
        <fullName evidence="2">Uncharacterized protein</fullName>
    </submittedName>
</protein>
<accession>A0A2W5BDT5</accession>
<feature type="transmembrane region" description="Helical" evidence="1">
    <location>
        <begin position="141"/>
        <end position="162"/>
    </location>
</feature>
<keyword evidence="1" id="KW-1133">Transmembrane helix</keyword>
<evidence type="ECO:0000313" key="3">
    <source>
        <dbReference type="Proteomes" id="UP000249451"/>
    </source>
</evidence>
<reference evidence="2 3" key="1">
    <citation type="submission" date="2017-11" db="EMBL/GenBank/DDBJ databases">
        <title>Infants hospitalized years apart are colonized by the same room-sourced microbial strains.</title>
        <authorList>
            <person name="Brooks B."/>
            <person name="Olm M.R."/>
            <person name="Firek B.A."/>
            <person name="Baker R."/>
            <person name="Thomas B.C."/>
            <person name="Morowitz M.J."/>
            <person name="Banfield J.F."/>
        </authorList>
    </citation>
    <scope>NUCLEOTIDE SEQUENCE [LARGE SCALE GENOMIC DNA]</scope>
    <source>
        <strain evidence="2">S2_012_000_R3_87</strain>
    </source>
</reference>
<feature type="transmembrane region" description="Helical" evidence="1">
    <location>
        <begin position="96"/>
        <end position="129"/>
    </location>
</feature>
<dbReference type="AlphaFoldDB" id="A0A2W5BDT5"/>
<evidence type="ECO:0000313" key="2">
    <source>
        <dbReference type="EMBL" id="PZP03614.1"/>
    </source>
</evidence>
<organism evidence="2 3">
    <name type="scientific">Corynebacterium urealyticum</name>
    <dbReference type="NCBI Taxonomy" id="43771"/>
    <lineage>
        <taxon>Bacteria</taxon>
        <taxon>Bacillati</taxon>
        <taxon>Actinomycetota</taxon>
        <taxon>Actinomycetes</taxon>
        <taxon>Mycobacteriales</taxon>
        <taxon>Corynebacteriaceae</taxon>
        <taxon>Corynebacterium</taxon>
    </lineage>
</organism>
<comment type="caution">
    <text evidence="2">The sequence shown here is derived from an EMBL/GenBank/DDBJ whole genome shotgun (WGS) entry which is preliminary data.</text>
</comment>
<feature type="transmembrane region" description="Helical" evidence="1">
    <location>
        <begin position="168"/>
        <end position="187"/>
    </location>
</feature>
<evidence type="ECO:0000256" key="1">
    <source>
        <dbReference type="SAM" id="Phobius"/>
    </source>
</evidence>
<gene>
    <name evidence="2" type="ORF">DI609_00680</name>
</gene>
<sequence length="204" mass="21881">MLETLGITACMLSVPLLFRLAATATVTIPADYRELSYAASRLGLRAQMGAIWMGFGISHDLIFVRVFGMALVGVFLALFVTLYLNSRHVPDNWRAIALPAILAVLLTVACALAGSGIILMCISLLMIALSVCSSSRKDLDFSLGELFILSGASLAWVGYLFTAGAPPVGVAVPALYLPLMVFVGIRYKGLYFTHSHRVHQEAGS</sequence>